<evidence type="ECO:0000256" key="3">
    <source>
        <dbReference type="SAM" id="MobiDB-lite"/>
    </source>
</evidence>
<dbReference type="AlphaFoldDB" id="A0A978V6K1"/>
<feature type="domain" description="C3H1-type" evidence="4">
    <location>
        <begin position="423"/>
        <end position="451"/>
    </location>
</feature>
<gene>
    <name evidence="5" type="ORF">FEM48_Zijuj06G0021900</name>
</gene>
<protein>
    <recommendedName>
        <fullName evidence="4">C3H1-type domain-containing protein</fullName>
    </recommendedName>
</protein>
<keyword evidence="2" id="KW-0479">Metal-binding</keyword>
<dbReference type="PANTHER" id="PTHR33400:SF2">
    <property type="entry name" value="ZINC FINGER CCCH DOMAIN-CONTAINING PROTEIN 6"/>
    <property type="match status" value="1"/>
</dbReference>
<sequence>MRGLPKSKRVSWASDVNLCQLKGKKMCSDISGLEEMACYANWSNLNRLPMSLLMVRLFLSEDSPSQVGLDSQDHLQAKTSWPLHSSGTGSDDILPPGFEGAHPANQLQTKLSQIPQVKWIRPSRIVLNIAWQVVAGEDSKEVETQKQREMRVLEAVYPRPSAIPPNPSILADAEASHYDDEQTLSIPITPIEDEDAVADTLSISVAPSSQSFQQSPGIPSLSQHGVLNLANPLATERPSAGMVVGTEPDVAAAASAAYTAIMSSNDQGNLIDQELLIKILSNPKMIERLVTDYGAAATQSMPISRAPPVALPDPPPAHINRTQSSTPLSGALPTGPLYPQPNGAGMGPLPNPRLPPPPGIPISSQPSVGAPPAKDINYYKSLIQQHGGDRQEALPQYGNRHHSHQSVTNQESVNSYKSRDSKPKIMKPCMYFNTPRGCRHGANCAYQHDTSFQQRGSPLPDVPSAKRMKMDREISS</sequence>
<dbReference type="Proteomes" id="UP000813462">
    <property type="component" value="Unassembled WGS sequence"/>
</dbReference>
<dbReference type="GO" id="GO:0003677">
    <property type="term" value="F:DNA binding"/>
    <property type="evidence" value="ECO:0007669"/>
    <property type="project" value="UniProtKB-KW"/>
</dbReference>
<proteinExistence type="predicted"/>
<name>A0A978V6K1_ZIZJJ</name>
<dbReference type="GO" id="GO:0008270">
    <property type="term" value="F:zinc ion binding"/>
    <property type="evidence" value="ECO:0007669"/>
    <property type="project" value="UniProtKB-KW"/>
</dbReference>
<keyword evidence="2" id="KW-0863">Zinc-finger</keyword>
<feature type="compositionally biased region" description="Pro residues" evidence="3">
    <location>
        <begin position="349"/>
        <end position="360"/>
    </location>
</feature>
<keyword evidence="1" id="KW-0238">DNA-binding</keyword>
<accession>A0A978V6K1</accession>
<evidence type="ECO:0000259" key="4">
    <source>
        <dbReference type="PROSITE" id="PS50103"/>
    </source>
</evidence>
<reference evidence="5" key="1">
    <citation type="journal article" date="2021" name="Front. Plant Sci.">
        <title>Chromosome-Scale Genome Assembly for Chinese Sour Jujube and Insights Into Its Genome Evolution and Domestication Signature.</title>
        <authorList>
            <person name="Shen L.-Y."/>
            <person name="Luo H."/>
            <person name="Wang X.-L."/>
            <person name="Wang X.-M."/>
            <person name="Qiu X.-J."/>
            <person name="Liu H."/>
            <person name="Zhou S.-S."/>
            <person name="Jia K.-H."/>
            <person name="Nie S."/>
            <person name="Bao Y.-T."/>
            <person name="Zhang R.-G."/>
            <person name="Yun Q.-Z."/>
            <person name="Chai Y.-H."/>
            <person name="Lu J.-Y."/>
            <person name="Li Y."/>
            <person name="Zhao S.-W."/>
            <person name="Mao J.-F."/>
            <person name="Jia S.-G."/>
            <person name="Mao Y.-M."/>
        </authorList>
    </citation>
    <scope>NUCLEOTIDE SEQUENCE</scope>
    <source>
        <strain evidence="5">AT0</strain>
        <tissue evidence="5">Leaf</tissue>
    </source>
</reference>
<dbReference type="InterPro" id="IPR000571">
    <property type="entry name" value="Znf_CCCH"/>
</dbReference>
<keyword evidence="2" id="KW-0862">Zinc</keyword>
<feature type="compositionally biased region" description="Polar residues" evidence="3">
    <location>
        <begin position="405"/>
        <end position="416"/>
    </location>
</feature>
<evidence type="ECO:0000313" key="6">
    <source>
        <dbReference type="Proteomes" id="UP000813462"/>
    </source>
</evidence>
<dbReference type="PANTHER" id="PTHR33400">
    <property type="entry name" value="ZINC FINGER CCCH DOMAIN-CONTAINING PROTEIN 6-RELATED"/>
    <property type="match status" value="1"/>
</dbReference>
<evidence type="ECO:0000256" key="2">
    <source>
        <dbReference type="PROSITE-ProRule" id="PRU00723"/>
    </source>
</evidence>
<feature type="zinc finger region" description="C3H1-type" evidence="2">
    <location>
        <begin position="423"/>
        <end position="451"/>
    </location>
</feature>
<dbReference type="EMBL" id="JAEACU010000006">
    <property type="protein sequence ID" value="KAH7523536.1"/>
    <property type="molecule type" value="Genomic_DNA"/>
</dbReference>
<feature type="region of interest" description="Disordered" evidence="3">
    <location>
        <begin position="314"/>
        <end position="370"/>
    </location>
</feature>
<dbReference type="PROSITE" id="PS50103">
    <property type="entry name" value="ZF_C3H1"/>
    <property type="match status" value="1"/>
</dbReference>
<evidence type="ECO:0000256" key="1">
    <source>
        <dbReference type="ARBA" id="ARBA00023125"/>
    </source>
</evidence>
<feature type="region of interest" description="Disordered" evidence="3">
    <location>
        <begin position="385"/>
        <end position="421"/>
    </location>
</feature>
<evidence type="ECO:0000313" key="5">
    <source>
        <dbReference type="EMBL" id="KAH7523536.1"/>
    </source>
</evidence>
<organism evidence="5 6">
    <name type="scientific">Ziziphus jujuba var. spinosa</name>
    <dbReference type="NCBI Taxonomy" id="714518"/>
    <lineage>
        <taxon>Eukaryota</taxon>
        <taxon>Viridiplantae</taxon>
        <taxon>Streptophyta</taxon>
        <taxon>Embryophyta</taxon>
        <taxon>Tracheophyta</taxon>
        <taxon>Spermatophyta</taxon>
        <taxon>Magnoliopsida</taxon>
        <taxon>eudicotyledons</taxon>
        <taxon>Gunneridae</taxon>
        <taxon>Pentapetalae</taxon>
        <taxon>rosids</taxon>
        <taxon>fabids</taxon>
        <taxon>Rosales</taxon>
        <taxon>Rhamnaceae</taxon>
        <taxon>Paliureae</taxon>
        <taxon>Ziziphus</taxon>
    </lineage>
</organism>
<feature type="region of interest" description="Disordered" evidence="3">
    <location>
        <begin position="449"/>
        <end position="476"/>
    </location>
</feature>
<comment type="caution">
    <text evidence="5">The sequence shown here is derived from an EMBL/GenBank/DDBJ whole genome shotgun (WGS) entry which is preliminary data.</text>
</comment>